<dbReference type="SMART" id="SM00267">
    <property type="entry name" value="GGDEF"/>
    <property type="match status" value="1"/>
</dbReference>
<dbReference type="InterPro" id="IPR050469">
    <property type="entry name" value="Diguanylate_Cyclase"/>
</dbReference>
<keyword evidence="5" id="KW-0472">Membrane</keyword>
<dbReference type="CDD" id="cd01949">
    <property type="entry name" value="GGDEF"/>
    <property type="match status" value="1"/>
</dbReference>
<dbReference type="InterPro" id="IPR029787">
    <property type="entry name" value="Nucleotide_cyclase"/>
</dbReference>
<evidence type="ECO:0000256" key="6">
    <source>
        <dbReference type="SAM" id="SignalP"/>
    </source>
</evidence>
<evidence type="ECO:0000313" key="9">
    <source>
        <dbReference type="Proteomes" id="UP000388235"/>
    </source>
</evidence>
<evidence type="ECO:0000256" key="5">
    <source>
        <dbReference type="SAM" id="Phobius"/>
    </source>
</evidence>
<dbReference type="PROSITE" id="PS50887">
    <property type="entry name" value="GGDEF"/>
    <property type="match status" value="1"/>
</dbReference>
<keyword evidence="4" id="KW-0175">Coiled coil</keyword>
<feature type="coiled-coil region" evidence="4">
    <location>
        <begin position="286"/>
        <end position="320"/>
    </location>
</feature>
<dbReference type="FunFam" id="3.30.70.270:FF:000001">
    <property type="entry name" value="Diguanylate cyclase domain protein"/>
    <property type="match status" value="1"/>
</dbReference>
<protein>
    <recommendedName>
        <fullName evidence="2">diguanylate cyclase</fullName>
        <ecNumber evidence="2">2.7.7.65</ecNumber>
    </recommendedName>
</protein>
<evidence type="ECO:0000256" key="2">
    <source>
        <dbReference type="ARBA" id="ARBA00012528"/>
    </source>
</evidence>
<dbReference type="GO" id="GO:0043709">
    <property type="term" value="P:cell adhesion involved in single-species biofilm formation"/>
    <property type="evidence" value="ECO:0007669"/>
    <property type="project" value="TreeGrafter"/>
</dbReference>
<dbReference type="EMBL" id="CP045871">
    <property type="protein sequence ID" value="QGG79345.1"/>
    <property type="molecule type" value="Genomic_DNA"/>
</dbReference>
<organism evidence="8 9">
    <name type="scientific">Litorivicinus lipolyticus</name>
    <dbReference type="NCBI Taxonomy" id="418701"/>
    <lineage>
        <taxon>Bacteria</taxon>
        <taxon>Pseudomonadati</taxon>
        <taxon>Pseudomonadota</taxon>
        <taxon>Gammaproteobacteria</taxon>
        <taxon>Oceanospirillales</taxon>
        <taxon>Litorivicinaceae</taxon>
        <taxon>Litorivicinus</taxon>
    </lineage>
</organism>
<keyword evidence="6" id="KW-0732">Signal</keyword>
<dbReference type="PANTHER" id="PTHR45138:SF9">
    <property type="entry name" value="DIGUANYLATE CYCLASE DGCM-RELATED"/>
    <property type="match status" value="1"/>
</dbReference>
<dbReference type="NCBIfam" id="TIGR00254">
    <property type="entry name" value="GGDEF"/>
    <property type="match status" value="1"/>
</dbReference>
<feature type="chain" id="PRO_5024271953" description="diguanylate cyclase" evidence="6">
    <location>
        <begin position="19"/>
        <end position="492"/>
    </location>
</feature>
<keyword evidence="5" id="KW-0812">Transmembrane</keyword>
<accession>A0A5Q2QEA6</accession>
<dbReference type="InterPro" id="IPR043128">
    <property type="entry name" value="Rev_trsase/Diguanyl_cyclase"/>
</dbReference>
<sequence>MRLAAAVLGCLLSWQSAAYTLFVHDSDRVSVELARHFSQQLGEIAGLPVQVRLLASAEQVAQTPTQVPEAWALGPDSLTDQHSPALSRRTIALLYRQDLPLTSPQGRRIGILDNDASADGIRAAFPSTRFINYASPQTAVKELAAGIVDGVVAPMVDLSGEIARWQINGLRFSDWALQQPIVIHHQLSPALAARLDSAVARLAPQLQAFESRYLLGQTNTPAKPTLTWVYIASAAALLLLVALAALWSARRARAEARAAKPIARRTPVAPTARIQAHEPTRSQDYLNEVNQQLQREVIARQAKEAELLAVQRELSEAHARLAQQVRTDPLTQLANRRHFDDVLAREWRRHAREKLPLTIVLADIDHFKAYNDSAGHPAGDECLRQVATIIKQAFTRAGDLVARYGGEEFVILLPASNAQNAEEPVVRLQQRLAALALAHPTSETAPYITLSLGIAACIPIGDDDPWELVEEADQALYQAKNQGRNRYRVVAA</sequence>
<evidence type="ECO:0000313" key="8">
    <source>
        <dbReference type="EMBL" id="QGG79345.1"/>
    </source>
</evidence>
<dbReference type="Proteomes" id="UP000388235">
    <property type="component" value="Chromosome"/>
</dbReference>
<name>A0A5Q2QEA6_9GAMM</name>
<evidence type="ECO:0000256" key="1">
    <source>
        <dbReference type="ARBA" id="ARBA00001946"/>
    </source>
</evidence>
<feature type="signal peptide" evidence="6">
    <location>
        <begin position="1"/>
        <end position="18"/>
    </location>
</feature>
<dbReference type="Pfam" id="PF00990">
    <property type="entry name" value="GGDEF"/>
    <property type="match status" value="1"/>
</dbReference>
<comment type="catalytic activity">
    <reaction evidence="3">
        <text>2 GTP = 3',3'-c-di-GMP + 2 diphosphate</text>
        <dbReference type="Rhea" id="RHEA:24898"/>
        <dbReference type="ChEBI" id="CHEBI:33019"/>
        <dbReference type="ChEBI" id="CHEBI:37565"/>
        <dbReference type="ChEBI" id="CHEBI:58805"/>
        <dbReference type="EC" id="2.7.7.65"/>
    </reaction>
</comment>
<dbReference type="GO" id="GO:0005886">
    <property type="term" value="C:plasma membrane"/>
    <property type="evidence" value="ECO:0007669"/>
    <property type="project" value="TreeGrafter"/>
</dbReference>
<dbReference type="KEGG" id="llp:GH975_01700"/>
<dbReference type="SUPFAM" id="SSF55073">
    <property type="entry name" value="Nucleotide cyclase"/>
    <property type="match status" value="1"/>
</dbReference>
<gene>
    <name evidence="8" type="ORF">GH975_01700</name>
</gene>
<proteinExistence type="predicted"/>
<feature type="domain" description="GGDEF" evidence="7">
    <location>
        <begin position="355"/>
        <end position="492"/>
    </location>
</feature>
<reference evidence="8 9" key="1">
    <citation type="submission" date="2019-11" db="EMBL/GenBank/DDBJ databases">
        <authorList>
            <person name="Khan S.A."/>
            <person name="Jeon C.O."/>
            <person name="Chun B.H."/>
        </authorList>
    </citation>
    <scope>NUCLEOTIDE SEQUENCE [LARGE SCALE GENOMIC DNA]</scope>
    <source>
        <strain evidence="8 9">IMCC 1097</strain>
    </source>
</reference>
<comment type="cofactor">
    <cofactor evidence="1">
        <name>Mg(2+)</name>
        <dbReference type="ChEBI" id="CHEBI:18420"/>
    </cofactor>
</comment>
<dbReference type="AlphaFoldDB" id="A0A5Q2QEA6"/>
<dbReference type="Gene3D" id="3.40.190.10">
    <property type="entry name" value="Periplasmic binding protein-like II"/>
    <property type="match status" value="2"/>
</dbReference>
<dbReference type="EC" id="2.7.7.65" evidence="2"/>
<evidence type="ECO:0000259" key="7">
    <source>
        <dbReference type="PROSITE" id="PS50887"/>
    </source>
</evidence>
<keyword evidence="9" id="KW-1185">Reference proteome</keyword>
<keyword evidence="5" id="KW-1133">Transmembrane helix</keyword>
<dbReference type="GO" id="GO:0052621">
    <property type="term" value="F:diguanylate cyclase activity"/>
    <property type="evidence" value="ECO:0007669"/>
    <property type="project" value="UniProtKB-EC"/>
</dbReference>
<dbReference type="Gene3D" id="3.30.70.270">
    <property type="match status" value="1"/>
</dbReference>
<dbReference type="SUPFAM" id="SSF53850">
    <property type="entry name" value="Periplasmic binding protein-like II"/>
    <property type="match status" value="1"/>
</dbReference>
<evidence type="ECO:0000256" key="3">
    <source>
        <dbReference type="ARBA" id="ARBA00034247"/>
    </source>
</evidence>
<dbReference type="RefSeq" id="WP_153712849.1">
    <property type="nucleotide sequence ID" value="NZ_CP045871.1"/>
</dbReference>
<dbReference type="GO" id="GO:1902201">
    <property type="term" value="P:negative regulation of bacterial-type flagellum-dependent cell motility"/>
    <property type="evidence" value="ECO:0007669"/>
    <property type="project" value="TreeGrafter"/>
</dbReference>
<dbReference type="PANTHER" id="PTHR45138">
    <property type="entry name" value="REGULATORY COMPONENTS OF SENSORY TRANSDUCTION SYSTEM"/>
    <property type="match status" value="1"/>
</dbReference>
<dbReference type="OrthoDB" id="73375at2"/>
<feature type="transmembrane region" description="Helical" evidence="5">
    <location>
        <begin position="228"/>
        <end position="247"/>
    </location>
</feature>
<dbReference type="InterPro" id="IPR000160">
    <property type="entry name" value="GGDEF_dom"/>
</dbReference>
<evidence type="ECO:0000256" key="4">
    <source>
        <dbReference type="SAM" id="Coils"/>
    </source>
</evidence>